<evidence type="ECO:0000256" key="9">
    <source>
        <dbReference type="ARBA" id="ARBA00022989"/>
    </source>
</evidence>
<dbReference type="Gene3D" id="3.40.1110.10">
    <property type="entry name" value="Calcium-transporting ATPase, cytoplasmic domain N"/>
    <property type="match status" value="1"/>
</dbReference>
<comment type="caution">
    <text evidence="14">The sequence shown here is derived from an EMBL/GenBank/DDBJ whole genome shotgun (WGS) entry which is preliminary data.</text>
</comment>
<protein>
    <submittedName>
        <fullName evidence="14">Calcium-translocating P-type ATPase, SERCA-type</fullName>
    </submittedName>
</protein>
<keyword evidence="8" id="KW-1278">Translocase</keyword>
<keyword evidence="9 12" id="KW-1133">Transmembrane helix</keyword>
<evidence type="ECO:0000256" key="7">
    <source>
        <dbReference type="ARBA" id="ARBA00022842"/>
    </source>
</evidence>
<evidence type="ECO:0000256" key="2">
    <source>
        <dbReference type="ARBA" id="ARBA00005675"/>
    </source>
</evidence>
<dbReference type="FunFam" id="3.40.50.1000:FF:000028">
    <property type="entry name" value="Calcium-transporting P-type ATPase, putative"/>
    <property type="match status" value="1"/>
</dbReference>
<dbReference type="InterPro" id="IPR059000">
    <property type="entry name" value="ATPase_P-type_domA"/>
</dbReference>
<dbReference type="NCBIfam" id="TIGR01116">
    <property type="entry name" value="ATPase-IIA1_Ca"/>
    <property type="match status" value="1"/>
</dbReference>
<evidence type="ECO:0000313" key="15">
    <source>
        <dbReference type="Proteomes" id="UP000241848"/>
    </source>
</evidence>
<feature type="transmembrane region" description="Helical" evidence="12">
    <location>
        <begin position="246"/>
        <end position="264"/>
    </location>
</feature>
<feature type="transmembrane region" description="Helical" evidence="12">
    <location>
        <begin position="83"/>
        <end position="101"/>
    </location>
</feature>
<gene>
    <name evidence="14" type="ORF">C7B45_13385</name>
</gene>
<dbReference type="PROSITE" id="PS00154">
    <property type="entry name" value="ATPASE_E1_E2"/>
    <property type="match status" value="1"/>
</dbReference>
<dbReference type="NCBIfam" id="TIGR01494">
    <property type="entry name" value="ATPase_P-type"/>
    <property type="match status" value="2"/>
</dbReference>
<dbReference type="SUPFAM" id="SSF81660">
    <property type="entry name" value="Metal cation-transporting ATPase, ATP-binding domain N"/>
    <property type="match status" value="1"/>
</dbReference>
<dbReference type="Pfam" id="PF13246">
    <property type="entry name" value="Cation_ATPase"/>
    <property type="match status" value="1"/>
</dbReference>
<dbReference type="PRINTS" id="PR00120">
    <property type="entry name" value="HATPASE"/>
</dbReference>
<dbReference type="InterPro" id="IPR023214">
    <property type="entry name" value="HAD_sf"/>
</dbReference>
<dbReference type="Gene3D" id="1.20.1110.10">
    <property type="entry name" value="Calcium-transporting ATPase, transmembrane domain"/>
    <property type="match status" value="1"/>
</dbReference>
<dbReference type="FunFam" id="2.70.150.10:FF:000160">
    <property type="entry name" value="Sarcoplasmic/endoplasmic reticulum calcium ATPase 1"/>
    <property type="match status" value="1"/>
</dbReference>
<dbReference type="SUPFAM" id="SSF56784">
    <property type="entry name" value="HAD-like"/>
    <property type="match status" value="1"/>
</dbReference>
<dbReference type="SFLD" id="SFLDG00002">
    <property type="entry name" value="C1.7:_P-type_atpase_like"/>
    <property type="match status" value="1"/>
</dbReference>
<dbReference type="InterPro" id="IPR023298">
    <property type="entry name" value="ATPase_P-typ_TM_dom_sf"/>
</dbReference>
<evidence type="ECO:0000256" key="4">
    <source>
        <dbReference type="ARBA" id="ARBA00022692"/>
    </source>
</evidence>
<dbReference type="GO" id="GO:0012505">
    <property type="term" value="C:endomembrane system"/>
    <property type="evidence" value="ECO:0007669"/>
    <property type="project" value="UniProtKB-SubCell"/>
</dbReference>
<sequence length="896" mass="97451">MAVLWHTLQTDETVAQLHTDAVAGLSAQEAQRRLTAIGPNALKEPPRVSPITLLVAQFKDFMVLVLLGATLISFLLGETGDGITIIAIVMMNAILGFLQEFRAEKSVQTLRSLTAPQARVVRGGLVQEILARDLVPGDLIQLEAGDRIPADARLIAAVGLQTDEAVLTGESTAVTKMVRDIPDVYAPMADRTNMVFMGTTVARGRARALVVATGMDTEMGTIAHLIREAVDEQTPLKRRLEQLGKILVLLSLAIVAIVVITGLMRGEPLYQMFLTGVSLAVAAIPEGLPAIVTIALALGVQRMIKAHAIVRRLPAVETLGCTTVICSDKTGTLTRNHMTVTDIWASGVRFKKDAASRKFDATQGLQAHATLLHVVKAAALCNNAQLEGDRDGRYGSGQGDPTELALLEAAHDMGVAVTELSQLFVRVGEIPFESERQRMAVMVRDVKRQTFVYVKGAADVLLPRCQSIEWAGQIRPLDEMCRRQLMQAHEAMTQDALRVLLVAYRPIGAVAPAEDWESRLIVLGLAGMIDPPRSEAQQAVRVAHRAGVQTVMITGDHPNTARAIAQELGMLGPHDEMMTGRELDQLSDDELLERVERVRVYARVSPPHKLRVVRAWKRRGDVVAMTGDGVNDAPAVKEADIGVAMGLTGTDVTKEASAMILTDDNFATIVQAIREGRAIYDNIRKFIRYLLSCNIGEVLVMFLAVFMGMPLPLLPIQILFVNLVTDGLPAMALGVDPPAPGVMDRRPRSPKEGIFARGLGSKIAFRGLLIGVSTLVVFALSLGPWGLGLREARSMALATLILSQLFHVFDARTEERSFLEVGLLSNPWVVMAVLSSVAMLVSVLYIPWLSQLFKTDPLAGGDWLVVVIASGFIQFLAVFRDLAARPFQKWLRLPIR</sequence>
<comment type="catalytic activity">
    <reaction evidence="11">
        <text>Ca(2+)(in) + ATP + H2O = Ca(2+)(out) + ADP + phosphate + H(+)</text>
        <dbReference type="Rhea" id="RHEA:18105"/>
        <dbReference type="ChEBI" id="CHEBI:15377"/>
        <dbReference type="ChEBI" id="CHEBI:15378"/>
        <dbReference type="ChEBI" id="CHEBI:29108"/>
        <dbReference type="ChEBI" id="CHEBI:30616"/>
        <dbReference type="ChEBI" id="CHEBI:43474"/>
        <dbReference type="ChEBI" id="CHEBI:456216"/>
        <dbReference type="EC" id="7.2.2.10"/>
    </reaction>
</comment>
<dbReference type="SFLD" id="SFLDS00003">
    <property type="entry name" value="Haloacid_Dehalogenase"/>
    <property type="match status" value="1"/>
</dbReference>
<dbReference type="InterPro" id="IPR023299">
    <property type="entry name" value="ATPase_P-typ_cyto_dom_N"/>
</dbReference>
<dbReference type="Proteomes" id="UP000241848">
    <property type="component" value="Unassembled WGS sequence"/>
</dbReference>
<keyword evidence="10 12" id="KW-0472">Membrane</keyword>
<name>A0A2T2WEZ6_9FIRM</name>
<comment type="similarity">
    <text evidence="2">Belongs to the cation transport ATPase (P-type) (TC 3.A.3) family. Type IIA subfamily.</text>
</comment>
<dbReference type="CDD" id="cd02089">
    <property type="entry name" value="P-type_ATPase_Ca_prok"/>
    <property type="match status" value="1"/>
</dbReference>
<dbReference type="GO" id="GO:0005524">
    <property type="term" value="F:ATP binding"/>
    <property type="evidence" value="ECO:0007669"/>
    <property type="project" value="UniProtKB-KW"/>
</dbReference>
<dbReference type="InterPro" id="IPR004014">
    <property type="entry name" value="ATPase_P-typ_cation-transptr_N"/>
</dbReference>
<comment type="subcellular location">
    <subcellularLocation>
        <location evidence="1">Endomembrane system</location>
        <topology evidence="1">Multi-pass membrane protein</topology>
    </subcellularLocation>
</comment>
<keyword evidence="6" id="KW-0067">ATP-binding</keyword>
<dbReference type="GO" id="GO:0016887">
    <property type="term" value="F:ATP hydrolysis activity"/>
    <property type="evidence" value="ECO:0007669"/>
    <property type="project" value="InterPro"/>
</dbReference>
<feature type="transmembrane region" description="Helical" evidence="12">
    <location>
        <begin position="863"/>
        <end position="883"/>
    </location>
</feature>
<organism evidence="14 15">
    <name type="scientific">Sulfobacillus acidophilus</name>
    <dbReference type="NCBI Taxonomy" id="53633"/>
    <lineage>
        <taxon>Bacteria</taxon>
        <taxon>Bacillati</taxon>
        <taxon>Bacillota</taxon>
        <taxon>Clostridia</taxon>
        <taxon>Eubacteriales</taxon>
        <taxon>Clostridiales Family XVII. Incertae Sedis</taxon>
        <taxon>Sulfobacillus</taxon>
    </lineage>
</organism>
<dbReference type="FunFam" id="1.20.1110.10:FF:000065">
    <property type="entry name" value="Sarcoplasmic/endoplasmic reticulum calcium ATPase 1"/>
    <property type="match status" value="1"/>
</dbReference>
<dbReference type="Gene3D" id="3.40.50.1000">
    <property type="entry name" value="HAD superfamily/HAD-like"/>
    <property type="match status" value="1"/>
</dbReference>
<evidence type="ECO:0000256" key="1">
    <source>
        <dbReference type="ARBA" id="ARBA00004127"/>
    </source>
</evidence>
<dbReference type="InterPro" id="IPR036412">
    <property type="entry name" value="HAD-like_sf"/>
</dbReference>
<dbReference type="InterPro" id="IPR018303">
    <property type="entry name" value="ATPase_P-typ_P_site"/>
</dbReference>
<evidence type="ECO:0000256" key="8">
    <source>
        <dbReference type="ARBA" id="ARBA00022967"/>
    </source>
</evidence>
<feature type="transmembrane region" description="Helical" evidence="12">
    <location>
        <begin position="61"/>
        <end position="77"/>
    </location>
</feature>
<proteinExistence type="inferred from homology"/>
<dbReference type="SUPFAM" id="SSF81665">
    <property type="entry name" value="Calcium ATPase, transmembrane domain M"/>
    <property type="match status" value="1"/>
</dbReference>
<keyword evidence="7" id="KW-0460">Magnesium</keyword>
<dbReference type="SUPFAM" id="SSF81653">
    <property type="entry name" value="Calcium ATPase, transduction domain A"/>
    <property type="match status" value="1"/>
</dbReference>
<feature type="domain" description="Cation-transporting P-type ATPase N-terminal" evidence="13">
    <location>
        <begin position="4"/>
        <end position="78"/>
    </location>
</feature>
<dbReference type="Pfam" id="PF00689">
    <property type="entry name" value="Cation_ATPase_C"/>
    <property type="match status" value="1"/>
</dbReference>
<evidence type="ECO:0000256" key="11">
    <source>
        <dbReference type="ARBA" id="ARBA00048694"/>
    </source>
</evidence>
<dbReference type="Pfam" id="PF00690">
    <property type="entry name" value="Cation_ATPase_N"/>
    <property type="match status" value="1"/>
</dbReference>
<dbReference type="GO" id="GO:0005388">
    <property type="term" value="F:P-type calcium transporter activity"/>
    <property type="evidence" value="ECO:0007669"/>
    <property type="project" value="UniProtKB-EC"/>
</dbReference>
<dbReference type="FunFam" id="3.40.50.1000:FF:000001">
    <property type="entry name" value="Phospholipid-transporting ATPase IC"/>
    <property type="match status" value="1"/>
</dbReference>
<dbReference type="InterPro" id="IPR001757">
    <property type="entry name" value="P_typ_ATPase"/>
</dbReference>
<dbReference type="InterPro" id="IPR044492">
    <property type="entry name" value="P_typ_ATPase_HD_dom"/>
</dbReference>
<dbReference type="SMART" id="SM00831">
    <property type="entry name" value="Cation_ATPase_N"/>
    <property type="match status" value="1"/>
</dbReference>
<dbReference type="PANTHER" id="PTHR42861">
    <property type="entry name" value="CALCIUM-TRANSPORTING ATPASE"/>
    <property type="match status" value="1"/>
</dbReference>
<evidence type="ECO:0000259" key="13">
    <source>
        <dbReference type="SMART" id="SM00831"/>
    </source>
</evidence>
<dbReference type="GO" id="GO:0016020">
    <property type="term" value="C:membrane"/>
    <property type="evidence" value="ECO:0007669"/>
    <property type="project" value="InterPro"/>
</dbReference>
<feature type="transmembrane region" description="Helical" evidence="12">
    <location>
        <begin position="763"/>
        <end position="786"/>
    </location>
</feature>
<dbReference type="PRINTS" id="PR00119">
    <property type="entry name" value="CATATPASE"/>
</dbReference>
<evidence type="ECO:0000313" key="14">
    <source>
        <dbReference type="EMBL" id="PSR20806.1"/>
    </source>
</evidence>
<dbReference type="Gene3D" id="2.70.150.10">
    <property type="entry name" value="Calcium-transporting ATPase, cytoplasmic transduction domain A"/>
    <property type="match status" value="1"/>
</dbReference>
<evidence type="ECO:0000256" key="10">
    <source>
        <dbReference type="ARBA" id="ARBA00023136"/>
    </source>
</evidence>
<dbReference type="InterPro" id="IPR006068">
    <property type="entry name" value="ATPase_P-typ_cation-transptr_C"/>
</dbReference>
<dbReference type="InterPro" id="IPR005782">
    <property type="entry name" value="P-type_ATPase_IIA"/>
</dbReference>
<evidence type="ECO:0000256" key="5">
    <source>
        <dbReference type="ARBA" id="ARBA00022741"/>
    </source>
</evidence>
<evidence type="ECO:0000256" key="3">
    <source>
        <dbReference type="ARBA" id="ARBA00022553"/>
    </source>
</evidence>
<dbReference type="EMBL" id="PXYV01000050">
    <property type="protein sequence ID" value="PSR20806.1"/>
    <property type="molecule type" value="Genomic_DNA"/>
</dbReference>
<dbReference type="InterPro" id="IPR008250">
    <property type="entry name" value="ATPase_P-typ_transduc_dom_A_sf"/>
</dbReference>
<keyword evidence="3" id="KW-0597">Phosphoprotein</keyword>
<feature type="transmembrane region" description="Helical" evidence="12">
    <location>
        <begin position="270"/>
        <end position="298"/>
    </location>
</feature>
<evidence type="ECO:0000256" key="6">
    <source>
        <dbReference type="ARBA" id="ARBA00022840"/>
    </source>
</evidence>
<feature type="transmembrane region" description="Helical" evidence="12">
    <location>
        <begin position="821"/>
        <end position="848"/>
    </location>
</feature>
<keyword evidence="4 12" id="KW-0812">Transmembrane</keyword>
<reference evidence="14 15" key="1">
    <citation type="journal article" date="2014" name="BMC Genomics">
        <title>Comparison of environmental and isolate Sulfobacillus genomes reveals diverse carbon, sulfur, nitrogen, and hydrogen metabolisms.</title>
        <authorList>
            <person name="Justice N.B."/>
            <person name="Norman A."/>
            <person name="Brown C.T."/>
            <person name="Singh A."/>
            <person name="Thomas B.C."/>
            <person name="Banfield J.F."/>
        </authorList>
    </citation>
    <scope>NUCLEOTIDE SEQUENCE [LARGE SCALE GENOMIC DNA]</scope>
    <source>
        <strain evidence="14">AMDSBA3</strain>
    </source>
</reference>
<accession>A0A2T2WEZ6</accession>
<dbReference type="SFLD" id="SFLDF00027">
    <property type="entry name" value="p-type_atpase"/>
    <property type="match status" value="1"/>
</dbReference>
<keyword evidence="5" id="KW-0547">Nucleotide-binding</keyword>
<dbReference type="AlphaFoldDB" id="A0A2T2WEZ6"/>
<evidence type="ECO:0000256" key="12">
    <source>
        <dbReference type="SAM" id="Phobius"/>
    </source>
</evidence>
<dbReference type="Pfam" id="PF00122">
    <property type="entry name" value="E1-E2_ATPase"/>
    <property type="match status" value="1"/>
</dbReference>